<dbReference type="OrthoDB" id="8954272at2"/>
<dbReference type="KEGG" id="odi:ODI_R2452"/>
<organism evidence="3 5">
    <name type="scientific">Orrella dioscoreae</name>
    <dbReference type="NCBI Taxonomy" id="1851544"/>
    <lineage>
        <taxon>Bacteria</taxon>
        <taxon>Pseudomonadati</taxon>
        <taxon>Pseudomonadota</taxon>
        <taxon>Betaproteobacteria</taxon>
        <taxon>Burkholderiales</taxon>
        <taxon>Alcaligenaceae</taxon>
        <taxon>Orrella</taxon>
    </lineage>
</organism>
<dbReference type="PIRSF" id="PIRSF017082">
    <property type="entry name" value="YflP"/>
    <property type="match status" value="1"/>
</dbReference>
<feature type="chain" id="PRO_5015062785" evidence="2">
    <location>
        <begin position="32"/>
        <end position="329"/>
    </location>
</feature>
<evidence type="ECO:0000256" key="1">
    <source>
        <dbReference type="ARBA" id="ARBA00006987"/>
    </source>
</evidence>
<dbReference type="PANTHER" id="PTHR42928">
    <property type="entry name" value="TRICARBOXYLATE-BINDING PROTEIN"/>
    <property type="match status" value="1"/>
</dbReference>
<dbReference type="EMBL" id="FLRC01000053">
    <property type="protein sequence ID" value="SBT27385.1"/>
    <property type="molecule type" value="Genomic_DNA"/>
</dbReference>
<reference evidence="3 5" key="1">
    <citation type="submission" date="2016-06" db="EMBL/GenBank/DDBJ databases">
        <authorList>
            <person name="Kjaerup R.B."/>
            <person name="Dalgaard T.S."/>
            <person name="Juul-Madsen H.R."/>
        </authorList>
    </citation>
    <scope>NUCLEOTIDE SEQUENCE [LARGE SCALE GENOMIC DNA]</scope>
    <source>
        <strain evidence="3">Orrdi1</strain>
    </source>
</reference>
<dbReference type="Proteomes" id="UP000078558">
    <property type="component" value="Chromosome I"/>
</dbReference>
<dbReference type="InterPro" id="IPR042100">
    <property type="entry name" value="Bug_dom1"/>
</dbReference>
<evidence type="ECO:0000313" key="3">
    <source>
        <dbReference type="EMBL" id="SBT27385.1"/>
    </source>
</evidence>
<accession>A0A1C3K7L1</accession>
<keyword evidence="5" id="KW-1185">Reference proteome</keyword>
<dbReference type="PROSITE" id="PS51318">
    <property type="entry name" value="TAT"/>
    <property type="match status" value="1"/>
</dbReference>
<dbReference type="PANTHER" id="PTHR42928:SF5">
    <property type="entry name" value="BLR1237 PROTEIN"/>
    <property type="match status" value="1"/>
</dbReference>
<dbReference type="CDD" id="cd07012">
    <property type="entry name" value="PBP2_Bug_TTT"/>
    <property type="match status" value="1"/>
</dbReference>
<feature type="signal peptide" evidence="2">
    <location>
        <begin position="1"/>
        <end position="31"/>
    </location>
</feature>
<protein>
    <submittedName>
        <fullName evidence="3">Putative exported protein</fullName>
    </submittedName>
</protein>
<evidence type="ECO:0000313" key="4">
    <source>
        <dbReference type="EMBL" id="SOE50013.1"/>
    </source>
</evidence>
<dbReference type="InterPro" id="IPR006311">
    <property type="entry name" value="TAT_signal"/>
</dbReference>
<comment type="similarity">
    <text evidence="1">Belongs to the UPF0065 (bug) family.</text>
</comment>
<sequence>MIRFQPTRRRILSLGAASLLGAAVLPRPARANPVFPSKPVRIVLPYLTSGPNGIATRILADQLSEQWGVPVIVDSKPGGNGTIGALAAKEAAADGYTLLSGAMFVVLNPLIDTQTRFATGDFLPIASFGAPPNVIVVREDSPWRSLEDLVAAARKAPGRLATPHPGVGSSVHLGLSLFLKDAGIEAIVAPYKGSPPYVVDLLGGQLDFAFLSVQLALPQVQGGKLRVLATVSNQRLAELPEVPTLAEAGYPQAVVTPWSGLFARAGTPEDVLQALRRATQEALANAQVQQKYRQMYAELPQDPLQFGALVSAEETRWRGIVASRAIQDL</sequence>
<dbReference type="InterPro" id="IPR005064">
    <property type="entry name" value="BUG"/>
</dbReference>
<dbReference type="Gene3D" id="3.40.190.10">
    <property type="entry name" value="Periplasmic binding protein-like II"/>
    <property type="match status" value="1"/>
</dbReference>
<dbReference type="EMBL" id="LT907988">
    <property type="protein sequence ID" value="SOE50013.1"/>
    <property type="molecule type" value="Genomic_DNA"/>
</dbReference>
<dbReference type="Gene3D" id="3.40.190.150">
    <property type="entry name" value="Bordetella uptake gene, domain 1"/>
    <property type="match status" value="1"/>
</dbReference>
<proteinExistence type="inferred from homology"/>
<dbReference type="SUPFAM" id="SSF53850">
    <property type="entry name" value="Periplasmic binding protein-like II"/>
    <property type="match status" value="1"/>
</dbReference>
<evidence type="ECO:0000313" key="5">
    <source>
        <dbReference type="Proteomes" id="UP000078558"/>
    </source>
</evidence>
<dbReference type="Pfam" id="PF03401">
    <property type="entry name" value="TctC"/>
    <property type="match status" value="1"/>
</dbReference>
<dbReference type="STRING" id="1851544.ODI_03972"/>
<name>A0A1C3K7L1_9BURK</name>
<dbReference type="AlphaFoldDB" id="A0A1C3K7L1"/>
<gene>
    <name evidence="3" type="ORF">ODI_03972</name>
    <name evidence="4" type="ORF">ODI_R2452</name>
</gene>
<keyword evidence="2" id="KW-0732">Signal</keyword>
<dbReference type="RefSeq" id="WP_067758843.1">
    <property type="nucleotide sequence ID" value="NZ_LT907988.1"/>
</dbReference>
<evidence type="ECO:0000256" key="2">
    <source>
        <dbReference type="SAM" id="SignalP"/>
    </source>
</evidence>
<reference evidence="4 5" key="2">
    <citation type="submission" date="2017-08" db="EMBL/GenBank/DDBJ databases">
        <authorList>
            <person name="de Groot N.N."/>
        </authorList>
    </citation>
    <scope>NUCLEOTIDE SEQUENCE [LARGE SCALE GENOMIC DNA]</scope>
    <source>
        <strain evidence="4">Orrdi1</strain>
    </source>
</reference>